<dbReference type="Proteomes" id="UP000034785">
    <property type="component" value="Unassembled WGS sequence"/>
</dbReference>
<evidence type="ECO:0000256" key="1">
    <source>
        <dbReference type="SAM" id="Coils"/>
    </source>
</evidence>
<evidence type="ECO:0000313" key="4">
    <source>
        <dbReference type="Proteomes" id="UP000034785"/>
    </source>
</evidence>
<sequence length="1038" mass="117252">MKERIIKPEGLTKQAQEGYSKSAPRHDRDGDIFMEVKSDMPPNSQPISPERAENRNLKAEKSSKPVSQEKSKSLTGAESPLIDLEQIVDKEVLRKEWYAAFTPEELKNADTRATIEAAIRLGYGPQKETSKGAKAIRAREVIENALLGDEDRIEKVEEILQLKLSPEQKQAFLKAHYVGSGEEGKDGGKAGVYNYTAKQLLEKARILKNEVRLTEEQRRILMEAGLAATPIPVNNYADPILQNIVRELNAEVGRVGVGRPLDPRFVDEQLARVRNLVDAQRVNGQEGLDLLTELNAWMNESLQAQGEDRGRYFNTAERRAILTNSDERERVFEEIFIGVDANPGVQFETAMGLEPRGRLDEFYATLSHARIFDNNGNDITDLPNAVAQVAKERERLTREFSARGEIRRVLHNANWSVSMGGGDIDQFAQAMSTFQSEYVDLIFADPLVSTAMHMFEQSFQQIKAENNGRLPYEELAWDFKKGESNLENRVWDLMRKGIEAGTVPTVSEWRLRRSIILARGFGVISLRFPEIAATARLPEETPLAGAYEKAEKLASIYGEAVARYLDPLEHVIEKFNIGENERALLYFFLTGDKSHFESTDQLREALKMGAHLEGSDKRLIDIINLWRIGGPFSQSSWRVFTSMKGMSPEDVQRSGLGMREARVGGDLEDEVIGQVNVDPNWSGKSEKERAGEVKTRMKNKESLKNIERLDMWKDALKANPLRVMWTLETKEPGRRMQFLREALGNISQDEVKQIEQDLMIIQENTVTCLQLPQADPRRIVYGNAPNAPEMLKYDIIGGNNPTPADNERQRRVRLYVEKIRQEASASNYRIIKSFFEKTPAEGTPFPFVIGMEDIPFSDFNFINTGGRGFFRRINDYANSVKATNELTGLILKIPTSHNIEPLIESIAKIKEAVSNYDRRIAMEILPFIEEGIIRVYDKDVLARLPGGIGAVVSLLKDSSFAQEAFSREAMSWDEGDKFNFTRHLMQNNLADKADIIKLRKRVGATYANVGVDILRTYGQLALLLLAYEMAKGVVPSEK</sequence>
<name>A0A0G1BAH1_9BACT</name>
<protein>
    <submittedName>
        <fullName evidence="3">Uncharacterized protein</fullName>
    </submittedName>
</protein>
<gene>
    <name evidence="3" type="ORF">UV41_C0031G0002</name>
</gene>
<reference evidence="3 4" key="1">
    <citation type="journal article" date="2015" name="Nature">
        <title>rRNA introns, odd ribosomes, and small enigmatic genomes across a large radiation of phyla.</title>
        <authorList>
            <person name="Brown C.T."/>
            <person name="Hug L.A."/>
            <person name="Thomas B.C."/>
            <person name="Sharon I."/>
            <person name="Castelle C.J."/>
            <person name="Singh A."/>
            <person name="Wilkins M.J."/>
            <person name="Williams K.H."/>
            <person name="Banfield J.F."/>
        </authorList>
    </citation>
    <scope>NUCLEOTIDE SEQUENCE [LARGE SCALE GENOMIC DNA]</scope>
</reference>
<proteinExistence type="predicted"/>
<accession>A0A0G1BAH1</accession>
<feature type="coiled-coil region" evidence="1">
    <location>
        <begin position="197"/>
        <end position="224"/>
    </location>
</feature>
<evidence type="ECO:0000313" key="3">
    <source>
        <dbReference type="EMBL" id="KKS70262.1"/>
    </source>
</evidence>
<dbReference type="AlphaFoldDB" id="A0A0G1BAH1"/>
<evidence type="ECO:0000256" key="2">
    <source>
        <dbReference type="SAM" id="MobiDB-lite"/>
    </source>
</evidence>
<dbReference type="EMBL" id="LCEJ01000031">
    <property type="protein sequence ID" value="KKS70262.1"/>
    <property type="molecule type" value="Genomic_DNA"/>
</dbReference>
<organism evidence="3 4">
    <name type="scientific">Candidatus Daviesbacteria bacterium GW2011_GWA2_42_7</name>
    <dbReference type="NCBI Taxonomy" id="1618425"/>
    <lineage>
        <taxon>Bacteria</taxon>
        <taxon>Candidatus Daviesiibacteriota</taxon>
    </lineage>
</organism>
<feature type="region of interest" description="Disordered" evidence="2">
    <location>
        <begin position="1"/>
        <end position="77"/>
    </location>
</feature>
<feature type="compositionally biased region" description="Basic and acidic residues" evidence="2">
    <location>
        <begin position="50"/>
        <end position="72"/>
    </location>
</feature>
<keyword evidence="1" id="KW-0175">Coiled coil</keyword>
<feature type="compositionally biased region" description="Basic and acidic residues" evidence="2">
    <location>
        <begin position="24"/>
        <end position="38"/>
    </location>
</feature>
<comment type="caution">
    <text evidence="3">The sequence shown here is derived from an EMBL/GenBank/DDBJ whole genome shotgun (WGS) entry which is preliminary data.</text>
</comment>